<reference evidence="3" key="1">
    <citation type="journal article" date="2005" name="Nature">
        <title>The map-based sequence of the rice genome.</title>
        <authorList>
            <consortium name="International rice genome sequencing project (IRGSP)"/>
            <person name="Matsumoto T."/>
            <person name="Wu J."/>
            <person name="Kanamori H."/>
            <person name="Katayose Y."/>
            <person name="Fujisawa M."/>
            <person name="Namiki N."/>
            <person name="Mizuno H."/>
            <person name="Yamamoto K."/>
            <person name="Antonio B.A."/>
            <person name="Baba T."/>
            <person name="Sakata K."/>
            <person name="Nagamura Y."/>
            <person name="Aoki H."/>
            <person name="Arikawa K."/>
            <person name="Arita K."/>
            <person name="Bito T."/>
            <person name="Chiden Y."/>
            <person name="Fujitsuka N."/>
            <person name="Fukunaka R."/>
            <person name="Hamada M."/>
            <person name="Harada C."/>
            <person name="Hayashi A."/>
            <person name="Hijishita S."/>
            <person name="Honda M."/>
            <person name="Hosokawa S."/>
            <person name="Ichikawa Y."/>
            <person name="Idonuma A."/>
            <person name="Iijima M."/>
            <person name="Ikeda M."/>
            <person name="Ikeno M."/>
            <person name="Ito K."/>
            <person name="Ito S."/>
            <person name="Ito T."/>
            <person name="Ito Y."/>
            <person name="Ito Y."/>
            <person name="Iwabuchi A."/>
            <person name="Kamiya K."/>
            <person name="Karasawa W."/>
            <person name="Kurita K."/>
            <person name="Katagiri S."/>
            <person name="Kikuta A."/>
            <person name="Kobayashi H."/>
            <person name="Kobayashi N."/>
            <person name="Machita K."/>
            <person name="Maehara T."/>
            <person name="Masukawa M."/>
            <person name="Mizubayashi T."/>
            <person name="Mukai Y."/>
            <person name="Nagasaki H."/>
            <person name="Nagata Y."/>
            <person name="Naito S."/>
            <person name="Nakashima M."/>
            <person name="Nakama Y."/>
            <person name="Nakamichi Y."/>
            <person name="Nakamura M."/>
            <person name="Meguro A."/>
            <person name="Negishi M."/>
            <person name="Ohta I."/>
            <person name="Ohta T."/>
            <person name="Okamoto M."/>
            <person name="Ono N."/>
            <person name="Saji S."/>
            <person name="Sakaguchi M."/>
            <person name="Sakai K."/>
            <person name="Shibata M."/>
            <person name="Shimokawa T."/>
            <person name="Song J."/>
            <person name="Takazaki Y."/>
            <person name="Terasawa K."/>
            <person name="Tsugane M."/>
            <person name="Tsuji K."/>
            <person name="Ueda S."/>
            <person name="Waki K."/>
            <person name="Yamagata H."/>
            <person name="Yamamoto M."/>
            <person name="Yamamoto S."/>
            <person name="Yamane H."/>
            <person name="Yoshiki S."/>
            <person name="Yoshihara R."/>
            <person name="Yukawa K."/>
            <person name="Zhong H."/>
            <person name="Yano M."/>
            <person name="Yuan Q."/>
            <person name="Ouyang S."/>
            <person name="Liu J."/>
            <person name="Jones K.M."/>
            <person name="Gansberger K."/>
            <person name="Moffat K."/>
            <person name="Hill J."/>
            <person name="Bera J."/>
            <person name="Fadrosh D."/>
            <person name="Jin S."/>
            <person name="Johri S."/>
            <person name="Kim M."/>
            <person name="Overton L."/>
            <person name="Reardon M."/>
            <person name="Tsitrin T."/>
            <person name="Vuong H."/>
            <person name="Weaver B."/>
            <person name="Ciecko A."/>
            <person name="Tallon L."/>
            <person name="Jackson J."/>
            <person name="Pai G."/>
            <person name="Aken S.V."/>
            <person name="Utterback T."/>
            <person name="Reidmuller S."/>
            <person name="Feldblyum T."/>
            <person name="Hsiao J."/>
            <person name="Zismann V."/>
            <person name="Iobst S."/>
            <person name="de Vazeille A.R."/>
            <person name="Buell C.R."/>
            <person name="Ying K."/>
            <person name="Li Y."/>
            <person name="Lu T."/>
            <person name="Huang Y."/>
            <person name="Zhao Q."/>
            <person name="Feng Q."/>
            <person name="Zhang L."/>
            <person name="Zhu J."/>
            <person name="Weng Q."/>
            <person name="Mu J."/>
            <person name="Lu Y."/>
            <person name="Fan D."/>
            <person name="Liu Y."/>
            <person name="Guan J."/>
            <person name="Zhang Y."/>
            <person name="Yu S."/>
            <person name="Liu X."/>
            <person name="Zhang Y."/>
            <person name="Hong G."/>
            <person name="Han B."/>
            <person name="Choisne N."/>
            <person name="Demange N."/>
            <person name="Orjeda G."/>
            <person name="Samain S."/>
            <person name="Cattolico L."/>
            <person name="Pelletier E."/>
            <person name="Couloux A."/>
            <person name="Segurens B."/>
            <person name="Wincker P."/>
            <person name="D'Hont A."/>
            <person name="Scarpelli C."/>
            <person name="Weissenbach J."/>
            <person name="Salanoubat M."/>
            <person name="Quetier F."/>
            <person name="Yu Y."/>
            <person name="Kim H.R."/>
            <person name="Rambo T."/>
            <person name="Currie J."/>
            <person name="Collura K."/>
            <person name="Luo M."/>
            <person name="Yang T."/>
            <person name="Ammiraju J.S.S."/>
            <person name="Engler F."/>
            <person name="Soderlund C."/>
            <person name="Wing R.A."/>
            <person name="Palmer L.E."/>
            <person name="de la Bastide M."/>
            <person name="Spiegel L."/>
            <person name="Nascimento L."/>
            <person name="Zutavern T."/>
            <person name="O'Shaughnessy A."/>
            <person name="Dike S."/>
            <person name="Dedhia N."/>
            <person name="Preston R."/>
            <person name="Balija V."/>
            <person name="McCombie W.R."/>
            <person name="Chow T."/>
            <person name="Chen H."/>
            <person name="Chung M."/>
            <person name="Chen C."/>
            <person name="Shaw J."/>
            <person name="Wu H."/>
            <person name="Hsiao K."/>
            <person name="Chao Y."/>
            <person name="Chu M."/>
            <person name="Cheng C."/>
            <person name="Hour A."/>
            <person name="Lee P."/>
            <person name="Lin S."/>
            <person name="Lin Y."/>
            <person name="Liou J."/>
            <person name="Liu S."/>
            <person name="Hsing Y."/>
            <person name="Raghuvanshi S."/>
            <person name="Mohanty A."/>
            <person name="Bharti A.K."/>
            <person name="Gaur A."/>
            <person name="Gupta V."/>
            <person name="Kumar D."/>
            <person name="Ravi V."/>
            <person name="Vij S."/>
            <person name="Kapur A."/>
            <person name="Khurana P."/>
            <person name="Khurana P."/>
            <person name="Khurana J.P."/>
            <person name="Tyagi A.K."/>
            <person name="Gaikwad K."/>
            <person name="Singh A."/>
            <person name="Dalal V."/>
            <person name="Srivastava S."/>
            <person name="Dixit A."/>
            <person name="Pal A.K."/>
            <person name="Ghazi I.A."/>
            <person name="Yadav M."/>
            <person name="Pandit A."/>
            <person name="Bhargava A."/>
            <person name="Sureshbabu K."/>
            <person name="Batra K."/>
            <person name="Sharma T.R."/>
            <person name="Mohapatra T."/>
            <person name="Singh N.K."/>
            <person name="Messing J."/>
            <person name="Nelson A.B."/>
            <person name="Fuks G."/>
            <person name="Kavchok S."/>
            <person name="Keizer G."/>
            <person name="Linton E."/>
            <person name="Llaca V."/>
            <person name="Song R."/>
            <person name="Tanyolac B."/>
            <person name="Young S."/>
            <person name="Ho-Il K."/>
            <person name="Hahn J.H."/>
            <person name="Sangsakoo G."/>
            <person name="Vanavichit A."/>
            <person name="de Mattos Luiz.A.T."/>
            <person name="Zimmer P.D."/>
            <person name="Malone G."/>
            <person name="Dellagostin O."/>
            <person name="de Oliveira A.C."/>
            <person name="Bevan M."/>
            <person name="Bancroft I."/>
            <person name="Minx P."/>
            <person name="Cordum H."/>
            <person name="Wilson R."/>
            <person name="Cheng Z."/>
            <person name="Jin W."/>
            <person name="Jiang J."/>
            <person name="Leong S.A."/>
            <person name="Iwama H."/>
            <person name="Gojobori T."/>
            <person name="Itoh T."/>
            <person name="Niimura Y."/>
            <person name="Fujii Y."/>
            <person name="Habara T."/>
            <person name="Sakai H."/>
            <person name="Sato Y."/>
            <person name="Wilson G."/>
            <person name="Kumar K."/>
            <person name="McCouch S."/>
            <person name="Juretic N."/>
            <person name="Hoen D."/>
            <person name="Wright S."/>
            <person name="Bruskiewich R."/>
            <person name="Bureau T."/>
            <person name="Miyao A."/>
            <person name="Hirochika H."/>
            <person name="Nishikawa T."/>
            <person name="Kadowaki K."/>
            <person name="Sugiura M."/>
            <person name="Burr B."/>
            <person name="Sasaki T."/>
        </authorList>
    </citation>
    <scope>NUCLEOTIDE SEQUENCE [LARGE SCALE GENOMIC DNA]</scope>
    <source>
        <strain evidence="3">cv. Nipponbare</strain>
    </source>
</reference>
<evidence type="ECO:0000313" key="2">
    <source>
        <dbReference type="EMBL" id="BAD69103.1"/>
    </source>
</evidence>
<dbReference type="EMBL" id="AP005659">
    <property type="protein sequence ID" value="BAD69103.1"/>
    <property type="molecule type" value="Genomic_DNA"/>
</dbReference>
<accession>Q5VN72</accession>
<feature type="compositionally biased region" description="Low complexity" evidence="1">
    <location>
        <begin position="72"/>
        <end position="81"/>
    </location>
</feature>
<feature type="region of interest" description="Disordered" evidence="1">
    <location>
        <begin position="13"/>
        <end position="199"/>
    </location>
</feature>
<evidence type="ECO:0000313" key="3">
    <source>
        <dbReference type="Proteomes" id="UP000000763"/>
    </source>
</evidence>
<dbReference type="AlphaFoldDB" id="Q5VN72"/>
<gene>
    <name evidence="2" type="primary">P0649C11.12</name>
</gene>
<dbReference type="Proteomes" id="UP000000763">
    <property type="component" value="Chromosome 6"/>
</dbReference>
<name>Q5VN72_ORYSJ</name>
<proteinExistence type="predicted"/>
<feature type="compositionally biased region" description="Basic and acidic residues" evidence="1">
    <location>
        <begin position="188"/>
        <end position="199"/>
    </location>
</feature>
<reference evidence="3" key="2">
    <citation type="journal article" date="2008" name="Nucleic Acids Res.">
        <title>The rice annotation project database (RAP-DB): 2008 update.</title>
        <authorList>
            <consortium name="The rice annotation project (RAP)"/>
        </authorList>
    </citation>
    <scope>GENOME REANNOTATION</scope>
    <source>
        <strain evidence="3">cv. Nipponbare</strain>
    </source>
</reference>
<evidence type="ECO:0000256" key="1">
    <source>
        <dbReference type="SAM" id="MobiDB-lite"/>
    </source>
</evidence>
<feature type="compositionally biased region" description="Pro residues" evidence="1">
    <location>
        <begin position="87"/>
        <end position="98"/>
    </location>
</feature>
<feature type="compositionally biased region" description="Pro residues" evidence="1">
    <location>
        <begin position="47"/>
        <end position="58"/>
    </location>
</feature>
<feature type="compositionally biased region" description="Low complexity" evidence="1">
    <location>
        <begin position="32"/>
        <end position="41"/>
    </location>
</feature>
<feature type="compositionally biased region" description="Pro residues" evidence="1">
    <location>
        <begin position="111"/>
        <end position="124"/>
    </location>
</feature>
<organism evidence="2 3">
    <name type="scientific">Oryza sativa subsp. japonica</name>
    <name type="common">Rice</name>
    <dbReference type="NCBI Taxonomy" id="39947"/>
    <lineage>
        <taxon>Eukaryota</taxon>
        <taxon>Viridiplantae</taxon>
        <taxon>Streptophyta</taxon>
        <taxon>Embryophyta</taxon>
        <taxon>Tracheophyta</taxon>
        <taxon>Spermatophyta</taxon>
        <taxon>Magnoliopsida</taxon>
        <taxon>Liliopsida</taxon>
        <taxon>Poales</taxon>
        <taxon>Poaceae</taxon>
        <taxon>BOP clade</taxon>
        <taxon>Oryzoideae</taxon>
        <taxon>Oryzeae</taxon>
        <taxon>Oryzinae</taxon>
        <taxon>Oryza</taxon>
        <taxon>Oryza sativa</taxon>
    </lineage>
</organism>
<sequence>MQTSVGAIFIRFSTQTAAIPGRQHRREPPPSSAATPRATGADGSCRCPPPQPLGPPAPMRTAAILGRRPTEAANALRATAADVNNRRPPPQPLGPPAPMGAVVVLGRRRPPLLPPPPFEGPPSPTHSRYPPSSRPPLAVTNPDGQRTSPAASGHHRRASASHLPVADVLAAAQTPVSFGGGRAGSRGRGRDTVDNCWKR</sequence>
<protein>
    <submittedName>
        <fullName evidence="2">Uncharacterized protein</fullName>
    </submittedName>
</protein>